<dbReference type="InParanoid" id="A0A078AQU4"/>
<dbReference type="Proteomes" id="UP000039865">
    <property type="component" value="Unassembled WGS sequence"/>
</dbReference>
<dbReference type="Gene3D" id="2.60.20.10">
    <property type="entry name" value="Crystallins"/>
    <property type="match status" value="2"/>
</dbReference>
<keyword evidence="2" id="KW-1185">Reference proteome</keyword>
<name>A0A078AQU4_STYLE</name>
<gene>
    <name evidence="1" type="primary">Contig7416.g7928</name>
    <name evidence="1" type="ORF">STYLEM_13366</name>
</gene>
<evidence type="ECO:0000313" key="2">
    <source>
        <dbReference type="Proteomes" id="UP000039865"/>
    </source>
</evidence>
<accession>A0A078AQU4</accession>
<protein>
    <recommendedName>
        <fullName evidence="3">Development-specific protein s</fullName>
    </recommendedName>
</protein>
<evidence type="ECO:0000313" key="1">
    <source>
        <dbReference type="EMBL" id="CDW84306.1"/>
    </source>
</evidence>
<sequence length="407" mass="44326">MSAQPFLRAQSEIIPKSRSTLFKVATGTLLGISGTLLALNLLGSQEQNVKKVNLATFNEWAPHGECILFGDSGFSGRQVKLYAGYKGNLDSLQPGFNDQLSSIQIGSGLRVLFCSNNNCEAYDWYDKFELLGPYNAPTLAVNDWVSYVEVYSYDEKVDPRVMITGAPNFDIDRSGTFPPGTYMSADLKKNGLDLPPWGSAASSIVVPQNLIAYVYKQNYLEGETLTINGPAKIDLTTYKGGSWNDNIASMVVAKITDTPIQITGNWDKVISSNDAISVSVEETAGIDTTKTNSQEINASLTQGFEVGSDLVGYKYSVSATVGTAVSHSVSSTLSKSGTVKIEAQCSNPQRVKITLWQWRMTGVKNDELVMNMKDNEFICKTGEESPRCPVGFCQDAECNTCKPGTYE</sequence>
<reference evidence="1 2" key="1">
    <citation type="submission" date="2014-06" db="EMBL/GenBank/DDBJ databases">
        <authorList>
            <person name="Swart Estienne"/>
        </authorList>
    </citation>
    <scope>NUCLEOTIDE SEQUENCE [LARGE SCALE GENOMIC DNA]</scope>
    <source>
        <strain evidence="1 2">130c</strain>
    </source>
</reference>
<proteinExistence type="predicted"/>
<organism evidence="1 2">
    <name type="scientific">Stylonychia lemnae</name>
    <name type="common">Ciliate</name>
    <dbReference type="NCBI Taxonomy" id="5949"/>
    <lineage>
        <taxon>Eukaryota</taxon>
        <taxon>Sar</taxon>
        <taxon>Alveolata</taxon>
        <taxon>Ciliophora</taxon>
        <taxon>Intramacronucleata</taxon>
        <taxon>Spirotrichea</taxon>
        <taxon>Stichotrichia</taxon>
        <taxon>Sporadotrichida</taxon>
        <taxon>Oxytrichidae</taxon>
        <taxon>Stylonychinae</taxon>
        <taxon>Stylonychia</taxon>
    </lineage>
</organism>
<dbReference type="EMBL" id="CCKQ01012687">
    <property type="protein sequence ID" value="CDW84306.1"/>
    <property type="molecule type" value="Genomic_DNA"/>
</dbReference>
<evidence type="ECO:0008006" key="3">
    <source>
        <dbReference type="Google" id="ProtNLM"/>
    </source>
</evidence>
<dbReference type="AlphaFoldDB" id="A0A078AQU4"/>